<keyword evidence="2" id="KW-1185">Reference proteome</keyword>
<name>A0A0J7NCX3_LASNI</name>
<organism evidence="1 2">
    <name type="scientific">Lasius niger</name>
    <name type="common">Black garden ant</name>
    <dbReference type="NCBI Taxonomy" id="67767"/>
    <lineage>
        <taxon>Eukaryota</taxon>
        <taxon>Metazoa</taxon>
        <taxon>Ecdysozoa</taxon>
        <taxon>Arthropoda</taxon>
        <taxon>Hexapoda</taxon>
        <taxon>Insecta</taxon>
        <taxon>Pterygota</taxon>
        <taxon>Neoptera</taxon>
        <taxon>Endopterygota</taxon>
        <taxon>Hymenoptera</taxon>
        <taxon>Apocrita</taxon>
        <taxon>Aculeata</taxon>
        <taxon>Formicoidea</taxon>
        <taxon>Formicidae</taxon>
        <taxon>Formicinae</taxon>
        <taxon>Lasius</taxon>
        <taxon>Lasius</taxon>
    </lineage>
</organism>
<proteinExistence type="predicted"/>
<gene>
    <name evidence="1" type="ORF">RF55_9823</name>
</gene>
<dbReference type="PaxDb" id="67767-A0A0J7NCX3"/>
<sequence length="98" mass="10757">MQSSQAAIPSTSAGGIESDNSFLINPATSKPLVLGEIQTKIDDKNVVKQASKEWVDAVVRLQHFSSDSWKEVKYSKALQSFLASPGFTELKINNELLF</sequence>
<accession>A0A0J7NCX3</accession>
<dbReference type="EMBL" id="LBMM01006654">
    <property type="protein sequence ID" value="KMQ90420.1"/>
    <property type="molecule type" value="Genomic_DNA"/>
</dbReference>
<reference evidence="1 2" key="1">
    <citation type="submission" date="2015-04" db="EMBL/GenBank/DDBJ databases">
        <title>Lasius niger genome sequencing.</title>
        <authorList>
            <person name="Konorov E.A."/>
            <person name="Nikitin M.A."/>
            <person name="Kirill M.V."/>
            <person name="Chang P."/>
        </authorList>
    </citation>
    <scope>NUCLEOTIDE SEQUENCE [LARGE SCALE GENOMIC DNA]</scope>
    <source>
        <tissue evidence="1">Whole</tissue>
    </source>
</reference>
<protein>
    <submittedName>
        <fullName evidence="1">Malonyl-acp transacylase</fullName>
    </submittedName>
</protein>
<dbReference type="AlphaFoldDB" id="A0A0J7NCX3"/>
<evidence type="ECO:0000313" key="2">
    <source>
        <dbReference type="Proteomes" id="UP000036403"/>
    </source>
</evidence>
<comment type="caution">
    <text evidence="1">The sequence shown here is derived from an EMBL/GenBank/DDBJ whole genome shotgun (WGS) entry which is preliminary data.</text>
</comment>
<dbReference type="OrthoDB" id="7698620at2759"/>
<evidence type="ECO:0000313" key="1">
    <source>
        <dbReference type="EMBL" id="KMQ90420.1"/>
    </source>
</evidence>
<dbReference type="Proteomes" id="UP000036403">
    <property type="component" value="Unassembled WGS sequence"/>
</dbReference>